<sequence length="633" mass="71437">MSHKQDMYINSDEIVNDDIKLEDYQIRNKILSDKDATESNASEEITTNKLKPAVSSTGVYNMEIYAKYYANPFQKFLIYFSLFVIYYAYGLDGNVRPTYQTLATSSFNRHSLNSTVTCINRVTSSAGQIWFARASDIFSREFSMVISILFYVVGTIISSQATSVAKYAVGACIYGIGHAGIVLLCEIYMADFSNLNWRVVAENAPMLPAIINTWVSGNITSDLGSKWQWGLGMWAIIFPASCIPLFVCIYHMRYMAKKNNEKIRKIFEKPSEIAWKKYLIDIFIWKLDFIGLVLLVAVFALILVPFTTSGGLHREWNSANFIVPEVVGWVVALPIFSVWEWKFSRYPILRLDLISDRGIYSALSISFFIQFCLYVNDTYLYTFLLVAVDQTTKSGTRINSLMSFVNVITACCLGLFIVKIRRTQIFIVIGCVSWFVVYGLYVHYNGGLGSRSGIITASCLSGFGYGFIKSPLKASLQASSNSHQNLAIVTALFLAIGNIGTAFGAAVAGAIWSNLLPHRLEKSIGNVTLADSAFDSPIKFIKQYKWHTAVRQHLVSSYGSVWRILNIVCLVLVIPMLVSSFLLRDRKLSNSVAYDQRDFSPTDCEEENIGQDRRSYIGDRYAKFRVLRERIFK</sequence>
<feature type="transmembrane region" description="Helical" evidence="8">
    <location>
        <begin position="318"/>
        <end position="339"/>
    </location>
</feature>
<dbReference type="GO" id="GO:0005886">
    <property type="term" value="C:plasma membrane"/>
    <property type="evidence" value="ECO:0007669"/>
    <property type="project" value="TreeGrafter"/>
</dbReference>
<keyword evidence="10" id="KW-1185">Reference proteome</keyword>
<feature type="transmembrane region" description="Helical" evidence="8">
    <location>
        <begin position="425"/>
        <end position="444"/>
    </location>
</feature>
<evidence type="ECO:0000313" key="9">
    <source>
        <dbReference type="EMBL" id="CCE61690.1"/>
    </source>
</evidence>
<evidence type="ECO:0000256" key="8">
    <source>
        <dbReference type="SAM" id="Phobius"/>
    </source>
</evidence>
<feature type="transmembrane region" description="Helical" evidence="8">
    <location>
        <begin position="488"/>
        <end position="512"/>
    </location>
</feature>
<feature type="transmembrane region" description="Helical" evidence="8">
    <location>
        <begin position="401"/>
        <end position="418"/>
    </location>
</feature>
<feature type="transmembrane region" description="Helical" evidence="8">
    <location>
        <begin position="171"/>
        <end position="190"/>
    </location>
</feature>
<evidence type="ECO:0000256" key="3">
    <source>
        <dbReference type="ARBA" id="ARBA00022448"/>
    </source>
</evidence>
<evidence type="ECO:0000256" key="5">
    <source>
        <dbReference type="ARBA" id="ARBA00022989"/>
    </source>
</evidence>
<evidence type="ECO:0000313" key="10">
    <source>
        <dbReference type="Proteomes" id="UP000005666"/>
    </source>
</evidence>
<comment type="similarity">
    <text evidence="2">Belongs to the major facilitator superfamily.</text>
</comment>
<feature type="transmembrane region" description="Helical" evidence="8">
    <location>
        <begin position="561"/>
        <end position="583"/>
    </location>
</feature>
<feature type="transmembrane region" description="Helical" evidence="8">
    <location>
        <begin position="359"/>
        <end position="381"/>
    </location>
</feature>
<dbReference type="OrthoDB" id="2241241at2759"/>
<keyword evidence="4 8" id="KW-0812">Transmembrane</keyword>
<dbReference type="SUPFAM" id="SSF103473">
    <property type="entry name" value="MFS general substrate transporter"/>
    <property type="match status" value="1"/>
</dbReference>
<dbReference type="GeneID" id="11535008"/>
<name>G8BQ93_TETPH</name>
<organism evidence="9 10">
    <name type="scientific">Tetrapisispora phaffii (strain ATCC 24235 / CBS 4417 / NBRC 1672 / NRRL Y-8282 / UCD 70-5)</name>
    <name type="common">Yeast</name>
    <name type="synonym">Fabospora phaffii</name>
    <dbReference type="NCBI Taxonomy" id="1071381"/>
    <lineage>
        <taxon>Eukaryota</taxon>
        <taxon>Fungi</taxon>
        <taxon>Dikarya</taxon>
        <taxon>Ascomycota</taxon>
        <taxon>Saccharomycotina</taxon>
        <taxon>Saccharomycetes</taxon>
        <taxon>Saccharomycetales</taxon>
        <taxon>Saccharomycetaceae</taxon>
        <taxon>Tetrapisispora</taxon>
    </lineage>
</organism>
<dbReference type="FunFam" id="1.20.1250.20:FF:000197">
    <property type="entry name" value="Siderophore iron transporter 1"/>
    <property type="match status" value="1"/>
</dbReference>
<feature type="transmembrane region" description="Helical" evidence="8">
    <location>
        <begin position="450"/>
        <end position="468"/>
    </location>
</feature>
<evidence type="ECO:0008006" key="11">
    <source>
        <dbReference type="Google" id="ProtNLM"/>
    </source>
</evidence>
<evidence type="ECO:0000256" key="1">
    <source>
        <dbReference type="ARBA" id="ARBA00004127"/>
    </source>
</evidence>
<evidence type="ECO:0000256" key="4">
    <source>
        <dbReference type="ARBA" id="ARBA00022692"/>
    </source>
</evidence>
<feature type="transmembrane region" description="Helical" evidence="8">
    <location>
        <begin position="142"/>
        <end position="159"/>
    </location>
</feature>
<dbReference type="eggNOG" id="KOG0254">
    <property type="taxonomic scope" value="Eukaryota"/>
</dbReference>
<keyword evidence="7 8" id="KW-0472">Membrane</keyword>
<gene>
    <name evidence="9" type="primary">TPHA0B00180</name>
    <name evidence="9" type="ordered locus">TPHA_0B00180</name>
</gene>
<dbReference type="GO" id="GO:0015343">
    <property type="term" value="F:siderophore-iron transmembrane transporter activity"/>
    <property type="evidence" value="ECO:0007669"/>
    <property type="project" value="TreeGrafter"/>
</dbReference>
<evidence type="ECO:0000256" key="6">
    <source>
        <dbReference type="ARBA" id="ARBA00023065"/>
    </source>
</evidence>
<reference evidence="9 10" key="1">
    <citation type="journal article" date="2011" name="Proc. Natl. Acad. Sci. U.S.A.">
        <title>Evolutionary erosion of yeast sex chromosomes by mating-type switching accidents.</title>
        <authorList>
            <person name="Gordon J.L."/>
            <person name="Armisen D."/>
            <person name="Proux-Wera E."/>
            <person name="Oheigeartaigh S.S."/>
            <person name="Byrne K.P."/>
            <person name="Wolfe K.H."/>
        </authorList>
    </citation>
    <scope>NUCLEOTIDE SEQUENCE [LARGE SCALE GENOMIC DNA]</scope>
    <source>
        <strain evidence="10">ATCC 24235 / CBS 4417 / NBRC 1672 / NRRL Y-8282 / UCD 70-5</strain>
    </source>
</reference>
<dbReference type="Gene3D" id="1.20.1250.20">
    <property type="entry name" value="MFS general substrate transporter like domains"/>
    <property type="match status" value="2"/>
</dbReference>
<keyword evidence="6" id="KW-0406">Ion transport</keyword>
<accession>G8BQ93</accession>
<dbReference type="HOGENOM" id="CLU_012970_2_1_1"/>
<proteinExistence type="inferred from homology"/>
<dbReference type="GO" id="GO:0005768">
    <property type="term" value="C:endosome"/>
    <property type="evidence" value="ECO:0007669"/>
    <property type="project" value="TreeGrafter"/>
</dbReference>
<dbReference type="Proteomes" id="UP000005666">
    <property type="component" value="Chromosome 2"/>
</dbReference>
<dbReference type="RefSeq" id="XP_003684124.1">
    <property type="nucleotide sequence ID" value="XM_003684076.1"/>
</dbReference>
<dbReference type="OMA" id="REWNSAN"/>
<evidence type="ECO:0000256" key="7">
    <source>
        <dbReference type="ARBA" id="ARBA00023136"/>
    </source>
</evidence>
<dbReference type="AlphaFoldDB" id="G8BQ93"/>
<dbReference type="InterPro" id="IPR036259">
    <property type="entry name" value="MFS_trans_sf"/>
</dbReference>
<keyword evidence="5 8" id="KW-1133">Transmembrane helix</keyword>
<feature type="transmembrane region" description="Helical" evidence="8">
    <location>
        <begin position="72"/>
        <end position="89"/>
    </location>
</feature>
<dbReference type="PANTHER" id="PTHR23501">
    <property type="entry name" value="MAJOR FACILITATOR SUPERFAMILY"/>
    <property type="match status" value="1"/>
</dbReference>
<feature type="transmembrane region" description="Helical" evidence="8">
    <location>
        <begin position="231"/>
        <end position="252"/>
    </location>
</feature>
<keyword evidence="3" id="KW-0813">Transport</keyword>
<dbReference type="EMBL" id="HE612857">
    <property type="protein sequence ID" value="CCE61690.1"/>
    <property type="molecule type" value="Genomic_DNA"/>
</dbReference>
<comment type="subcellular location">
    <subcellularLocation>
        <location evidence="1">Endomembrane system</location>
        <topology evidence="1">Multi-pass membrane protein</topology>
    </subcellularLocation>
</comment>
<evidence type="ECO:0000256" key="2">
    <source>
        <dbReference type="ARBA" id="ARBA00008335"/>
    </source>
</evidence>
<dbReference type="PANTHER" id="PTHR23501:SF92">
    <property type="entry name" value="GLUTATHIONE EXCHANGER 1-RELATED"/>
    <property type="match status" value="1"/>
</dbReference>
<feature type="transmembrane region" description="Helical" evidence="8">
    <location>
        <begin position="283"/>
        <end position="306"/>
    </location>
</feature>
<dbReference type="GO" id="GO:0005774">
    <property type="term" value="C:vacuolar membrane"/>
    <property type="evidence" value="ECO:0007669"/>
    <property type="project" value="TreeGrafter"/>
</dbReference>
<dbReference type="KEGG" id="tpf:TPHA_0B00180"/>
<protein>
    <recommendedName>
        <fullName evidence="11">Major facilitator superfamily (MFS) profile domain-containing protein</fullName>
    </recommendedName>
</protein>